<evidence type="ECO:0000313" key="6">
    <source>
        <dbReference type="EMBL" id="KAJ1694114.1"/>
    </source>
</evidence>
<evidence type="ECO:0000256" key="1">
    <source>
        <dbReference type="ARBA" id="ARBA00004613"/>
    </source>
</evidence>
<dbReference type="CDD" id="cd22270">
    <property type="entry name" value="DPBB_kiwellin-like"/>
    <property type="match status" value="1"/>
</dbReference>
<dbReference type="Pfam" id="PF24300">
    <property type="entry name" value="KWL1"/>
    <property type="match status" value="1"/>
</dbReference>
<evidence type="ECO:0000313" key="7">
    <source>
        <dbReference type="Proteomes" id="UP001151287"/>
    </source>
</evidence>
<comment type="caution">
    <text evidence="6">The sequence shown here is derived from an EMBL/GenBank/DDBJ whole genome shotgun (WGS) entry which is preliminary data.</text>
</comment>
<dbReference type="InterPro" id="IPR036908">
    <property type="entry name" value="RlpA-like_sf"/>
</dbReference>
<dbReference type="GO" id="GO:0005576">
    <property type="term" value="C:extracellular region"/>
    <property type="evidence" value="ECO:0007669"/>
    <property type="project" value="UniProtKB-SubCell"/>
</dbReference>
<comment type="similarity">
    <text evidence="2">Belongs to the kiwellin family.</text>
</comment>
<organism evidence="6 7">
    <name type="scientific">Rhynchospora breviuscula</name>
    <dbReference type="NCBI Taxonomy" id="2022672"/>
    <lineage>
        <taxon>Eukaryota</taxon>
        <taxon>Viridiplantae</taxon>
        <taxon>Streptophyta</taxon>
        <taxon>Embryophyta</taxon>
        <taxon>Tracheophyta</taxon>
        <taxon>Spermatophyta</taxon>
        <taxon>Magnoliopsida</taxon>
        <taxon>Liliopsida</taxon>
        <taxon>Poales</taxon>
        <taxon>Cyperaceae</taxon>
        <taxon>Cyperoideae</taxon>
        <taxon>Rhynchosporeae</taxon>
        <taxon>Rhynchospora</taxon>
    </lineage>
</organism>
<dbReference type="PANTHER" id="PTHR33191">
    <property type="entry name" value="RIPENING-RELATED PROTEIN 2-RELATED"/>
    <property type="match status" value="1"/>
</dbReference>
<name>A0A9Q0CIK3_9POAL</name>
<dbReference type="Gene3D" id="2.40.40.10">
    <property type="entry name" value="RlpA-like domain"/>
    <property type="match status" value="1"/>
</dbReference>
<keyword evidence="4 5" id="KW-0732">Signal</keyword>
<reference evidence="6" key="1">
    <citation type="journal article" date="2022" name="Cell">
        <title>Repeat-based holocentromeres influence genome architecture and karyotype evolution.</title>
        <authorList>
            <person name="Hofstatter P.G."/>
            <person name="Thangavel G."/>
            <person name="Lux T."/>
            <person name="Neumann P."/>
            <person name="Vondrak T."/>
            <person name="Novak P."/>
            <person name="Zhang M."/>
            <person name="Costa L."/>
            <person name="Castellani M."/>
            <person name="Scott A."/>
            <person name="Toegelov H."/>
            <person name="Fuchs J."/>
            <person name="Mata-Sucre Y."/>
            <person name="Dias Y."/>
            <person name="Vanzela A.L.L."/>
            <person name="Huettel B."/>
            <person name="Almeida C.C.S."/>
            <person name="Simkova H."/>
            <person name="Souza G."/>
            <person name="Pedrosa-Harand A."/>
            <person name="Macas J."/>
            <person name="Mayer K.F.X."/>
            <person name="Houben A."/>
            <person name="Marques A."/>
        </authorList>
    </citation>
    <scope>NUCLEOTIDE SEQUENCE</scope>
    <source>
        <strain evidence="6">RhyBre1mFocal</strain>
    </source>
</reference>
<dbReference type="EMBL" id="JAMQYH010000003">
    <property type="protein sequence ID" value="KAJ1694114.1"/>
    <property type="molecule type" value="Genomic_DNA"/>
</dbReference>
<dbReference type="Proteomes" id="UP001151287">
    <property type="component" value="Unassembled WGS sequence"/>
</dbReference>
<keyword evidence="7" id="KW-1185">Reference proteome</keyword>
<protein>
    <submittedName>
        <fullName evidence="6">Uncharacterized protein</fullName>
    </submittedName>
</protein>
<feature type="signal peptide" evidence="5">
    <location>
        <begin position="1"/>
        <end position="27"/>
    </location>
</feature>
<dbReference type="AlphaFoldDB" id="A0A9Q0CIK3"/>
<evidence type="ECO:0000256" key="4">
    <source>
        <dbReference type="ARBA" id="ARBA00022729"/>
    </source>
</evidence>
<dbReference type="PANTHER" id="PTHR33191:SF58">
    <property type="entry name" value="RIPENING-RELATED PROTEIN 1"/>
    <property type="match status" value="1"/>
</dbReference>
<accession>A0A9Q0CIK3</accession>
<comment type="subcellular location">
    <subcellularLocation>
        <location evidence="1">Secreted</location>
    </subcellularLocation>
</comment>
<proteinExistence type="inferred from homology"/>
<sequence length="189" mass="20164">MPVSTSPLNLFFATILIMLSLPKLNQATVRIIVGRCHASGFIESKGGYCPVSNSADCCQAGQTYSQYRCSPPVTGSTAAIMYKTSFVNTTAKCDNRTYPDSDVVVALSTGWYDAGSRCMRNITIDANNGNSVIAQVIGECDSWNGCDATNGNAPPCVENVVMASPAVWEQLGVPQSQSNELDITWSDVS</sequence>
<dbReference type="InterPro" id="IPR039271">
    <property type="entry name" value="Kiwellin-like"/>
</dbReference>
<gene>
    <name evidence="6" type="ORF">LUZ63_010812</name>
</gene>
<keyword evidence="3" id="KW-0964">Secreted</keyword>
<evidence type="ECO:0000256" key="5">
    <source>
        <dbReference type="SAM" id="SignalP"/>
    </source>
</evidence>
<feature type="chain" id="PRO_5040476283" evidence="5">
    <location>
        <begin position="28"/>
        <end position="189"/>
    </location>
</feature>
<dbReference type="OrthoDB" id="587488at2759"/>
<evidence type="ECO:0000256" key="3">
    <source>
        <dbReference type="ARBA" id="ARBA00022525"/>
    </source>
</evidence>
<evidence type="ECO:0000256" key="2">
    <source>
        <dbReference type="ARBA" id="ARBA00005592"/>
    </source>
</evidence>
<dbReference type="SUPFAM" id="SSF50685">
    <property type="entry name" value="Barwin-like endoglucanases"/>
    <property type="match status" value="1"/>
</dbReference>